<accession>A0ABC8J128</accession>
<sequence>RTKIVLIVTSEPGLLVRISLDAHGTRVVQRLVESIKTKKQIFLVTSALRPGLLDLASDVNGNYVIQRCLVPCYTR</sequence>
<dbReference type="GO" id="GO:0005737">
    <property type="term" value="C:cytoplasm"/>
    <property type="evidence" value="ECO:0007669"/>
    <property type="project" value="UniProtKB-SubCell"/>
</dbReference>
<evidence type="ECO:0000256" key="6">
    <source>
        <dbReference type="PROSITE-ProRule" id="PRU00317"/>
    </source>
</evidence>
<dbReference type="EMBL" id="CAKOAT010066266">
    <property type="protein sequence ID" value="CAH8306738.1"/>
    <property type="molecule type" value="Genomic_DNA"/>
</dbReference>
<dbReference type="SUPFAM" id="SSF48371">
    <property type="entry name" value="ARM repeat"/>
    <property type="match status" value="1"/>
</dbReference>
<dbReference type="PROSITE" id="PS50303">
    <property type="entry name" value="PUM_HD"/>
    <property type="match status" value="1"/>
</dbReference>
<evidence type="ECO:0000256" key="1">
    <source>
        <dbReference type="ARBA" id="ARBA00004496"/>
    </source>
</evidence>
<dbReference type="PANTHER" id="PTHR12537">
    <property type="entry name" value="RNA BINDING PROTEIN PUMILIO-RELATED"/>
    <property type="match status" value="1"/>
</dbReference>
<evidence type="ECO:0000256" key="5">
    <source>
        <dbReference type="ARBA" id="ARBA00022884"/>
    </source>
</evidence>
<dbReference type="AlphaFoldDB" id="A0ABC8J128"/>
<dbReference type="PROSITE" id="PS50302">
    <property type="entry name" value="PUM"/>
    <property type="match status" value="2"/>
</dbReference>
<dbReference type="GO" id="GO:0003723">
    <property type="term" value="F:RNA binding"/>
    <property type="evidence" value="ECO:0007669"/>
    <property type="project" value="UniProtKB-KW"/>
</dbReference>
<evidence type="ECO:0000259" key="7">
    <source>
        <dbReference type="PROSITE" id="PS50303"/>
    </source>
</evidence>
<proteinExistence type="predicted"/>
<evidence type="ECO:0000256" key="2">
    <source>
        <dbReference type="ARBA" id="ARBA00022490"/>
    </source>
</evidence>
<comment type="caution">
    <text evidence="8">The sequence shown here is derived from an EMBL/GenBank/DDBJ whole genome shotgun (WGS) entry which is preliminary data.</text>
</comment>
<keyword evidence="3" id="KW-0677">Repeat</keyword>
<dbReference type="GO" id="GO:0006417">
    <property type="term" value="P:regulation of translation"/>
    <property type="evidence" value="ECO:0007669"/>
    <property type="project" value="UniProtKB-KW"/>
</dbReference>
<name>A0ABC8J128_ERUVS</name>
<evidence type="ECO:0000256" key="3">
    <source>
        <dbReference type="ARBA" id="ARBA00022737"/>
    </source>
</evidence>
<organism evidence="8 9">
    <name type="scientific">Eruca vesicaria subsp. sativa</name>
    <name type="common">Garden rocket</name>
    <name type="synonym">Eruca sativa</name>
    <dbReference type="NCBI Taxonomy" id="29727"/>
    <lineage>
        <taxon>Eukaryota</taxon>
        <taxon>Viridiplantae</taxon>
        <taxon>Streptophyta</taxon>
        <taxon>Embryophyta</taxon>
        <taxon>Tracheophyta</taxon>
        <taxon>Spermatophyta</taxon>
        <taxon>Magnoliopsida</taxon>
        <taxon>eudicotyledons</taxon>
        <taxon>Gunneridae</taxon>
        <taxon>Pentapetalae</taxon>
        <taxon>rosids</taxon>
        <taxon>malvids</taxon>
        <taxon>Brassicales</taxon>
        <taxon>Brassicaceae</taxon>
        <taxon>Brassiceae</taxon>
        <taxon>Eruca</taxon>
    </lineage>
</organism>
<dbReference type="InterPro" id="IPR033133">
    <property type="entry name" value="PUM-HD"/>
</dbReference>
<dbReference type="Gene3D" id="1.25.10.10">
    <property type="entry name" value="Leucine-rich Repeat Variant"/>
    <property type="match status" value="1"/>
</dbReference>
<feature type="repeat" description="Pumilio" evidence="6">
    <location>
        <begin position="6"/>
        <end position="45"/>
    </location>
</feature>
<evidence type="ECO:0000313" key="8">
    <source>
        <dbReference type="EMBL" id="CAH8306738.1"/>
    </source>
</evidence>
<gene>
    <name evidence="8" type="ORF">ERUC_LOCUS4725</name>
</gene>
<dbReference type="InterPro" id="IPR001313">
    <property type="entry name" value="Pumilio_RNA-bd_rpt"/>
</dbReference>
<dbReference type="Proteomes" id="UP001642260">
    <property type="component" value="Unassembled WGS sequence"/>
</dbReference>
<dbReference type="Pfam" id="PF00806">
    <property type="entry name" value="PUF"/>
    <property type="match status" value="2"/>
</dbReference>
<keyword evidence="9" id="KW-1185">Reference proteome</keyword>
<evidence type="ECO:0000256" key="4">
    <source>
        <dbReference type="ARBA" id="ARBA00022845"/>
    </source>
</evidence>
<dbReference type="PANTHER" id="PTHR12537:SF169">
    <property type="entry name" value="PUMILIO HOMOLOG 8, CHLOROPLASTIC-RELATED"/>
    <property type="match status" value="1"/>
</dbReference>
<dbReference type="InterPro" id="IPR011989">
    <property type="entry name" value="ARM-like"/>
</dbReference>
<feature type="domain" description="PUM-HD" evidence="7">
    <location>
        <begin position="1"/>
        <end position="75"/>
    </location>
</feature>
<keyword evidence="4" id="KW-0810">Translation regulation</keyword>
<comment type="subcellular location">
    <subcellularLocation>
        <location evidence="1">Cytoplasm</location>
    </subcellularLocation>
</comment>
<keyword evidence="2" id="KW-0963">Cytoplasm</keyword>
<evidence type="ECO:0000313" key="9">
    <source>
        <dbReference type="Proteomes" id="UP001642260"/>
    </source>
</evidence>
<keyword evidence="5" id="KW-0694">RNA-binding</keyword>
<reference evidence="8 9" key="1">
    <citation type="submission" date="2022-03" db="EMBL/GenBank/DDBJ databases">
        <authorList>
            <person name="Macdonald S."/>
            <person name="Ahmed S."/>
            <person name="Newling K."/>
        </authorList>
    </citation>
    <scope>NUCLEOTIDE SEQUENCE [LARGE SCALE GENOMIC DNA]</scope>
</reference>
<feature type="repeat" description="Pumilio" evidence="6">
    <location>
        <begin position="47"/>
        <end position="75"/>
    </location>
</feature>
<feature type="non-terminal residue" evidence="8">
    <location>
        <position position="1"/>
    </location>
</feature>
<protein>
    <recommendedName>
        <fullName evidence="7">PUM-HD domain-containing protein</fullName>
    </recommendedName>
</protein>
<dbReference type="InterPro" id="IPR016024">
    <property type="entry name" value="ARM-type_fold"/>
</dbReference>